<protein>
    <submittedName>
        <fullName evidence="1">Uncharacterized protein</fullName>
    </submittedName>
</protein>
<evidence type="ECO:0000313" key="1">
    <source>
        <dbReference type="EMBL" id="ABG32945.1"/>
    </source>
</evidence>
<organism evidence="1 2">
    <name type="scientific">Roseobacter denitrificans (strain ATCC 33942 / OCh 114)</name>
    <name type="common">Erythrobacter sp. (strain OCh 114)</name>
    <name type="synonym">Roseobacter denitrificans</name>
    <dbReference type="NCBI Taxonomy" id="375451"/>
    <lineage>
        <taxon>Bacteria</taxon>
        <taxon>Pseudomonadati</taxon>
        <taxon>Pseudomonadota</taxon>
        <taxon>Alphaproteobacteria</taxon>
        <taxon>Rhodobacterales</taxon>
        <taxon>Roseobacteraceae</taxon>
        <taxon>Roseobacter</taxon>
    </lineage>
</organism>
<dbReference type="KEGG" id="rde:RD1_3458"/>
<sequence>MLDCATLSLNGAEVAGMDRDFMYFGNNVSTT</sequence>
<keyword evidence="2" id="KW-1185">Reference proteome</keyword>
<dbReference type="Proteomes" id="UP000007029">
    <property type="component" value="Chromosome"/>
</dbReference>
<proteinExistence type="predicted"/>
<accession>Q162Z8</accession>
<gene>
    <name evidence="1" type="ordered locus">RD1_3458</name>
</gene>
<reference evidence="1 2" key="1">
    <citation type="journal article" date="2007" name="J. Bacteriol.">
        <title>The complete genome sequence of Roseobacter denitrificans reveals a mixotrophic rather than photosynthetic metabolism.</title>
        <authorList>
            <person name="Swingley W.D."/>
            <person name="Sadekar S."/>
            <person name="Mastrian S.D."/>
            <person name="Matthies H.J."/>
            <person name="Hao J."/>
            <person name="Ramos H."/>
            <person name="Acharya C.R."/>
            <person name="Conrad A.L."/>
            <person name="Taylor H.L."/>
            <person name="Dejesa L.C."/>
            <person name="Shah M.K."/>
            <person name="O'huallachain M.E."/>
            <person name="Lince M.T."/>
            <person name="Blankenship R.E."/>
            <person name="Beatty J.T."/>
            <person name="Touchman J.W."/>
        </authorList>
    </citation>
    <scope>NUCLEOTIDE SEQUENCE [LARGE SCALE GENOMIC DNA]</scope>
    <source>
        <strain evidence="2">ATCC 33942 / OCh 114</strain>
    </source>
</reference>
<dbReference type="AlphaFoldDB" id="Q162Z8"/>
<evidence type="ECO:0000313" key="2">
    <source>
        <dbReference type="Proteomes" id="UP000007029"/>
    </source>
</evidence>
<name>Q162Z8_ROSDO</name>
<dbReference type="EMBL" id="CP000362">
    <property type="protein sequence ID" value="ABG32945.1"/>
    <property type="molecule type" value="Genomic_DNA"/>
</dbReference>
<dbReference type="HOGENOM" id="CLU_3398224_0_0_5"/>